<accession>A0A2Z6MM03</accession>
<dbReference type="AlphaFoldDB" id="A0A2Z6MM03"/>
<sequence>MNLFCYNTKKEQKNSYNSQTTSCAITEKDDNNPELSVSPGLFQTTSCAITNSSGPSTRLQHN</sequence>
<evidence type="ECO:0000313" key="2">
    <source>
        <dbReference type="Proteomes" id="UP000242715"/>
    </source>
</evidence>
<reference evidence="2" key="1">
    <citation type="journal article" date="2017" name="Front. Plant Sci.">
        <title>Climate Clever Clovers: New Paradigm to Reduce the Environmental Footprint of Ruminants by Breeding Low Methanogenic Forages Utilizing Haplotype Variation.</title>
        <authorList>
            <person name="Kaur P."/>
            <person name="Appels R."/>
            <person name="Bayer P.E."/>
            <person name="Keeble-Gagnere G."/>
            <person name="Wang J."/>
            <person name="Hirakawa H."/>
            <person name="Shirasawa K."/>
            <person name="Vercoe P."/>
            <person name="Stefanova K."/>
            <person name="Durmic Z."/>
            <person name="Nichols P."/>
            <person name="Revell C."/>
            <person name="Isobe S.N."/>
            <person name="Edwards D."/>
            <person name="Erskine W."/>
        </authorList>
    </citation>
    <scope>NUCLEOTIDE SEQUENCE [LARGE SCALE GENOMIC DNA]</scope>
    <source>
        <strain evidence="2">cv. Daliak</strain>
    </source>
</reference>
<evidence type="ECO:0000313" key="1">
    <source>
        <dbReference type="EMBL" id="GAU33556.1"/>
    </source>
</evidence>
<keyword evidence="2" id="KW-1185">Reference proteome</keyword>
<organism evidence="1 2">
    <name type="scientific">Trifolium subterraneum</name>
    <name type="common">Subterranean clover</name>
    <dbReference type="NCBI Taxonomy" id="3900"/>
    <lineage>
        <taxon>Eukaryota</taxon>
        <taxon>Viridiplantae</taxon>
        <taxon>Streptophyta</taxon>
        <taxon>Embryophyta</taxon>
        <taxon>Tracheophyta</taxon>
        <taxon>Spermatophyta</taxon>
        <taxon>Magnoliopsida</taxon>
        <taxon>eudicotyledons</taxon>
        <taxon>Gunneridae</taxon>
        <taxon>Pentapetalae</taxon>
        <taxon>rosids</taxon>
        <taxon>fabids</taxon>
        <taxon>Fabales</taxon>
        <taxon>Fabaceae</taxon>
        <taxon>Papilionoideae</taxon>
        <taxon>50 kb inversion clade</taxon>
        <taxon>NPAAA clade</taxon>
        <taxon>Hologalegina</taxon>
        <taxon>IRL clade</taxon>
        <taxon>Trifolieae</taxon>
        <taxon>Trifolium</taxon>
    </lineage>
</organism>
<proteinExistence type="predicted"/>
<name>A0A2Z6MM03_TRISU</name>
<gene>
    <name evidence="1" type="ORF">TSUD_143480</name>
</gene>
<protein>
    <submittedName>
        <fullName evidence="1">Uncharacterized protein</fullName>
    </submittedName>
</protein>
<dbReference type="EMBL" id="DF973531">
    <property type="protein sequence ID" value="GAU33556.1"/>
    <property type="molecule type" value="Genomic_DNA"/>
</dbReference>
<dbReference type="Proteomes" id="UP000242715">
    <property type="component" value="Unassembled WGS sequence"/>
</dbReference>